<protein>
    <submittedName>
        <fullName evidence="1">Uncharacterized protein</fullName>
    </submittedName>
</protein>
<organism evidence="1 2">
    <name type="scientific">Ralstonia nicotianae (strain ATCC BAA-1114 / GMI1000)</name>
    <name type="common">Ralstonia solanacearum</name>
    <dbReference type="NCBI Taxonomy" id="267608"/>
    <lineage>
        <taxon>Bacteria</taxon>
        <taxon>Pseudomonadati</taxon>
        <taxon>Pseudomonadota</taxon>
        <taxon>Betaproteobacteria</taxon>
        <taxon>Burkholderiales</taxon>
        <taxon>Burkholderiaceae</taxon>
        <taxon>Ralstonia</taxon>
        <taxon>Ralstonia solanacearum species complex</taxon>
    </lineage>
</organism>
<proteinExistence type="predicted"/>
<sequence length="46" mass="5160">MTVPAISIMMTGLPTLHDHPCFRPAAAQRADRVVHRHPSTIPFIRI</sequence>
<evidence type="ECO:0000313" key="2">
    <source>
        <dbReference type="Proteomes" id="UP000001436"/>
    </source>
</evidence>
<dbReference type="EnsemblBacteria" id="CAD18276">
    <property type="protein sequence ID" value="CAD18276"/>
    <property type="gene ID" value="RSp1125"/>
</dbReference>
<dbReference type="STRING" id="267608.RSp1125"/>
<dbReference type="HOGENOM" id="CLU_3188171_0_0_4"/>
<dbReference type="Proteomes" id="UP000001436">
    <property type="component" value="Plasmid pGMI1000MP"/>
</dbReference>
<reference evidence="1 2" key="1">
    <citation type="journal article" date="2002" name="Nature">
        <title>Genome sequence of the plant pathogen Ralstonia solanacearum.</title>
        <authorList>
            <person name="Salanoubat M."/>
            <person name="Genin S."/>
            <person name="Artiguenave F."/>
            <person name="Gouzy J."/>
            <person name="Mangenot S."/>
            <person name="Arlat M."/>
            <person name="Billault A."/>
            <person name="Brottier P."/>
            <person name="Camus J.C."/>
            <person name="Cattolico L."/>
            <person name="Chandler M."/>
            <person name="Choisne N."/>
            <person name="Claudel-Renard C."/>
            <person name="Cunnac S."/>
            <person name="Demange N."/>
            <person name="Gaspin C."/>
            <person name="Lavie M."/>
            <person name="Moisan A."/>
            <person name="Robert C."/>
            <person name="Saurin W."/>
            <person name="Schiex T."/>
            <person name="Siguier P."/>
            <person name="Thebault P."/>
            <person name="Whalen M."/>
            <person name="Wincker P."/>
            <person name="Levy M."/>
            <person name="Weissenbach J."/>
            <person name="Boucher C.A."/>
        </authorList>
    </citation>
    <scope>NUCLEOTIDE SEQUENCE [LARGE SCALE GENOMIC DNA]</scope>
    <source>
        <strain evidence="2">ATCC BAA-1114 / GMI1000</strain>
    </source>
</reference>
<dbReference type="EMBL" id="AL646053">
    <property type="protein sequence ID" value="CAD18276.1"/>
    <property type="molecule type" value="Genomic_DNA"/>
</dbReference>
<name>Q8XQU3_RALN1</name>
<gene>
    <name evidence="1" type="ordered locus">RSp1125</name>
</gene>
<evidence type="ECO:0000313" key="1">
    <source>
        <dbReference type="EMBL" id="CAD18276.1"/>
    </source>
</evidence>
<keyword evidence="2" id="KW-1185">Reference proteome</keyword>
<dbReference type="RefSeq" id="WP_011004414.1">
    <property type="nucleotide sequence ID" value="NC_003296.1"/>
</dbReference>
<dbReference type="KEGG" id="rso:RSp1125"/>
<dbReference type="AlphaFoldDB" id="Q8XQU3"/>
<accession>Q8XQU3</accession>
<geneLocation type="plasmid" evidence="2">
    <name>megaplasmid Rsp</name>
</geneLocation>